<dbReference type="RefSeq" id="WP_058832767.1">
    <property type="nucleotide sequence ID" value="NZ_CP066277.1"/>
</dbReference>
<dbReference type="InterPro" id="IPR006500">
    <property type="entry name" value="Helicase_put_C_phage/plasmid"/>
</dbReference>
<proteinExistence type="predicted"/>
<dbReference type="InterPro" id="IPR004968">
    <property type="entry name" value="DNA_primase/NTPase_C"/>
</dbReference>
<evidence type="ECO:0000259" key="3">
    <source>
        <dbReference type="PROSITE" id="PS51206"/>
    </source>
</evidence>
<dbReference type="GO" id="GO:0016787">
    <property type="term" value="F:hydrolase activity"/>
    <property type="evidence" value="ECO:0007669"/>
    <property type="project" value="UniProtKB-KW"/>
</dbReference>
<evidence type="ECO:0000256" key="1">
    <source>
        <dbReference type="ARBA" id="ARBA00022741"/>
    </source>
</evidence>
<dbReference type="NCBIfam" id="TIGR01613">
    <property type="entry name" value="primase_Cterm"/>
    <property type="match status" value="1"/>
</dbReference>
<protein>
    <submittedName>
        <fullName evidence="4">Virulence-associated protein E</fullName>
        <ecNumber evidence="4">3.6.1.-</ecNumber>
    </submittedName>
</protein>
<organism evidence="4 5">
    <name type="scientific">Streptococcus lutetiensis</name>
    <dbReference type="NCBI Taxonomy" id="150055"/>
    <lineage>
        <taxon>Bacteria</taxon>
        <taxon>Bacillati</taxon>
        <taxon>Bacillota</taxon>
        <taxon>Bacilli</taxon>
        <taxon>Lactobacillales</taxon>
        <taxon>Streptococcaceae</taxon>
        <taxon>Streptococcus</taxon>
    </lineage>
</organism>
<keyword evidence="1" id="KW-0547">Nucleotide-binding</keyword>
<keyword evidence="2" id="KW-0067">ATP-binding</keyword>
<sequence>MALDIAKLEEEIKEEQSPFDSEGYLLTFKNIRGQFRDIIEKQKENAYKEAYKAYMKSPKALSKLSKIKDDDLNADLERQLVEGKAVEHAEKVKSKASPKTPLQCSIFLRKYIRFVRIRPEGKGQKAPLYFYDPDSGIYSEDNELLQDLMATIYPNITERQAIDTLYKISHSVPLKNKQNNFVVIGSELYNNQTGEFNPFNPNVIATRKVKAEYNPNVTEPTINGWKPTEWLRGLFNHDKESYDLAIQIIRATVTGKTLDNIFWLHGVGGTGKGTFQALLENLVGAENTASFKIDEKNGRFDTSILIGKSVVIGDDVQKDVVIKDTSIVFSLATGDPIRIEDKGKRPYTTRLKMTVVQSSNGFPRMNADKNAINRRFRVLSFSELKGKPDKRIKNDYINRPEVLEYLVKLAIETPFKDIEPQRSIDFLSEEYKEMNPVADFVDRFFNDDVIQCKYVPNGYVFECFKAYCKQHQNSKYFLNEVSLHTEIKSLLPKSFRPKKVTIPKGKRFHKNFNPKLVFNPWHFDTYYNGREHEENQNKSKTERGYERV</sequence>
<dbReference type="InterPro" id="IPR045455">
    <property type="entry name" value="NrS-1_pol-like_helicase"/>
</dbReference>
<dbReference type="Pfam" id="PF08706">
    <property type="entry name" value="D5_N"/>
    <property type="match status" value="1"/>
</dbReference>
<dbReference type="EMBL" id="LS483348">
    <property type="protein sequence ID" value="SQF43095.1"/>
    <property type="molecule type" value="Genomic_DNA"/>
</dbReference>
<evidence type="ECO:0000256" key="2">
    <source>
        <dbReference type="ARBA" id="ARBA00022840"/>
    </source>
</evidence>
<dbReference type="AlphaFoldDB" id="A0AB38G829"/>
<dbReference type="SUPFAM" id="SSF52540">
    <property type="entry name" value="P-loop containing nucleoside triphosphate hydrolases"/>
    <property type="match status" value="1"/>
</dbReference>
<dbReference type="GO" id="GO:0005524">
    <property type="term" value="F:ATP binding"/>
    <property type="evidence" value="ECO:0007669"/>
    <property type="project" value="UniProtKB-KW"/>
</dbReference>
<evidence type="ECO:0000313" key="4">
    <source>
        <dbReference type="EMBL" id="SQF43095.1"/>
    </source>
</evidence>
<dbReference type="Proteomes" id="UP000248954">
    <property type="component" value="Chromosome 1"/>
</dbReference>
<dbReference type="Gene3D" id="3.40.50.300">
    <property type="entry name" value="P-loop containing nucleotide triphosphate hydrolases"/>
    <property type="match status" value="1"/>
</dbReference>
<dbReference type="EC" id="3.6.1.-" evidence="4"/>
<gene>
    <name evidence="4" type="primary">E1</name>
    <name evidence="4" type="ORF">NCTC8738_01923</name>
</gene>
<keyword evidence="4" id="KW-0378">Hydrolase</keyword>
<feature type="domain" description="SF3 helicase" evidence="3">
    <location>
        <begin position="240"/>
        <end position="394"/>
    </location>
</feature>
<dbReference type="InterPro" id="IPR014015">
    <property type="entry name" value="Helicase_SF3_DNA-vir"/>
</dbReference>
<name>A0AB38G829_9STRE</name>
<dbReference type="PROSITE" id="PS51206">
    <property type="entry name" value="SF3_HELICASE_1"/>
    <property type="match status" value="1"/>
</dbReference>
<dbReference type="Pfam" id="PF03288">
    <property type="entry name" value="Pox_D5"/>
    <property type="match status" value="1"/>
</dbReference>
<dbReference type="InterPro" id="IPR027417">
    <property type="entry name" value="P-loop_NTPase"/>
</dbReference>
<evidence type="ECO:0000313" key="5">
    <source>
        <dbReference type="Proteomes" id="UP000248954"/>
    </source>
</evidence>
<reference evidence="4 5" key="1">
    <citation type="submission" date="2018-06" db="EMBL/GenBank/DDBJ databases">
        <authorList>
            <consortium name="Pathogen Informatics"/>
            <person name="Doyle S."/>
        </authorList>
    </citation>
    <scope>NUCLEOTIDE SEQUENCE [LARGE SCALE GENOMIC DNA]</scope>
    <source>
        <strain evidence="4 5">NCTC8738</strain>
    </source>
</reference>
<dbReference type="InterPro" id="IPR014818">
    <property type="entry name" value="Phage/plasmid_primase_P4_C"/>
</dbReference>
<dbReference type="Pfam" id="PF19263">
    <property type="entry name" value="DUF5906"/>
    <property type="match status" value="1"/>
</dbReference>
<accession>A0AB38G829</accession>
<dbReference type="SMART" id="SM00885">
    <property type="entry name" value="D5_N"/>
    <property type="match status" value="1"/>
</dbReference>